<dbReference type="SUPFAM" id="SSF52540">
    <property type="entry name" value="P-loop containing nucleoside triphosphate hydrolases"/>
    <property type="match status" value="1"/>
</dbReference>
<protein>
    <submittedName>
        <fullName evidence="2">Uncharacterized protein</fullName>
    </submittedName>
</protein>
<dbReference type="Proteomes" id="UP000838878">
    <property type="component" value="Chromosome 14"/>
</dbReference>
<name>A0A8J9VHQ1_9NEOP</name>
<evidence type="ECO:0000256" key="1">
    <source>
        <dbReference type="SAM" id="MobiDB-lite"/>
    </source>
</evidence>
<feature type="non-terminal residue" evidence="2">
    <location>
        <position position="516"/>
    </location>
</feature>
<dbReference type="InterPro" id="IPR027417">
    <property type="entry name" value="P-loop_NTPase"/>
</dbReference>
<accession>A0A8J9VHQ1</accession>
<dbReference type="OrthoDB" id="6819249at2759"/>
<feature type="compositionally biased region" description="Basic and acidic residues" evidence="1">
    <location>
        <begin position="239"/>
        <end position="257"/>
    </location>
</feature>
<keyword evidence="3" id="KW-1185">Reference proteome</keyword>
<sequence length="516" mass="59573">MIEINQNVKCERLYLQREDKNDIFLDNCQIIKQHQIEGLRFLFKQFKKNNPAAVVNFPPECGKSVTVALFLKAIHNLLKKPVLILCNNKNEIDTWKDTILQWTEYTNDDIAIESSNVYIKKKIFLKHLEDILPYQRRSWDILIIKDDLDKNTLKLVFDADFKIWMTSFDVKKDLNMLSLTYNWFTKGAMNAKDFLPIESTRKEKIEKAILLDSFLEDFVIQETRIEPLKLKKISDTSETKLNEEKSMKKSRKNKDASGTKIKRSKRVLGDHDMTEVNQNEAVSVNNYEILKENNDHLEINSPEIGIKIKRSKMVLEDDDITTEVNQNEAANVNNDAIFKENNDYLKINNSEKQFSFGAAVEDLVRNENVTSNKSTESFDESTSNISNTIICDEEFINDKEFDKKSDKCVDKCEIQADIVDNIGEMTENGTNFIDESDIRNVSLKSIEGMNVDEENELNIVETAKSDLVLHESIDIKETGTDLEIKTEGHKDIDTMISELEEKALKKFKGSLLDSIF</sequence>
<evidence type="ECO:0000313" key="2">
    <source>
        <dbReference type="EMBL" id="CAH0719605.1"/>
    </source>
</evidence>
<feature type="region of interest" description="Disordered" evidence="1">
    <location>
        <begin position="239"/>
        <end position="262"/>
    </location>
</feature>
<gene>
    <name evidence="2" type="ORF">BINO364_LOCUS5919</name>
</gene>
<dbReference type="EMBL" id="OV170234">
    <property type="protein sequence ID" value="CAH0719605.1"/>
    <property type="molecule type" value="Genomic_DNA"/>
</dbReference>
<reference evidence="2" key="1">
    <citation type="submission" date="2021-12" db="EMBL/GenBank/DDBJ databases">
        <authorList>
            <person name="Martin H S."/>
        </authorList>
    </citation>
    <scope>NUCLEOTIDE SEQUENCE</scope>
</reference>
<evidence type="ECO:0000313" key="3">
    <source>
        <dbReference type="Proteomes" id="UP000838878"/>
    </source>
</evidence>
<proteinExistence type="predicted"/>
<dbReference type="AlphaFoldDB" id="A0A8J9VHQ1"/>
<organism evidence="2 3">
    <name type="scientific">Brenthis ino</name>
    <name type="common">lesser marbled fritillary</name>
    <dbReference type="NCBI Taxonomy" id="405034"/>
    <lineage>
        <taxon>Eukaryota</taxon>
        <taxon>Metazoa</taxon>
        <taxon>Ecdysozoa</taxon>
        <taxon>Arthropoda</taxon>
        <taxon>Hexapoda</taxon>
        <taxon>Insecta</taxon>
        <taxon>Pterygota</taxon>
        <taxon>Neoptera</taxon>
        <taxon>Endopterygota</taxon>
        <taxon>Lepidoptera</taxon>
        <taxon>Glossata</taxon>
        <taxon>Ditrysia</taxon>
        <taxon>Papilionoidea</taxon>
        <taxon>Nymphalidae</taxon>
        <taxon>Heliconiinae</taxon>
        <taxon>Argynnini</taxon>
        <taxon>Brenthis</taxon>
    </lineage>
</organism>
<dbReference type="Gene3D" id="3.40.50.300">
    <property type="entry name" value="P-loop containing nucleotide triphosphate hydrolases"/>
    <property type="match status" value="1"/>
</dbReference>